<dbReference type="SUPFAM" id="SSF53850">
    <property type="entry name" value="Periplasmic binding protein-like II"/>
    <property type="match status" value="1"/>
</dbReference>
<keyword evidence="7" id="KW-1185">Reference proteome</keyword>
<feature type="binding site" evidence="5">
    <location>
        <position position="205"/>
    </location>
    <ligand>
        <name>molybdate</name>
        <dbReference type="ChEBI" id="CHEBI:36264"/>
    </ligand>
</feature>
<dbReference type="Gene3D" id="3.40.190.10">
    <property type="entry name" value="Periplasmic binding protein-like II"/>
    <property type="match status" value="2"/>
</dbReference>
<accession>A0A1E5FZG6</accession>
<dbReference type="GO" id="GO:0015689">
    <property type="term" value="P:molybdate ion transport"/>
    <property type="evidence" value="ECO:0007669"/>
    <property type="project" value="InterPro"/>
</dbReference>
<evidence type="ECO:0000256" key="4">
    <source>
        <dbReference type="ARBA" id="ARBA00022729"/>
    </source>
</evidence>
<dbReference type="NCBIfam" id="TIGR01256">
    <property type="entry name" value="modA"/>
    <property type="match status" value="1"/>
</dbReference>
<dbReference type="AlphaFoldDB" id="A0A1E5FZG6"/>
<dbReference type="PANTHER" id="PTHR30632:SF0">
    <property type="entry name" value="SULFATE-BINDING PROTEIN"/>
    <property type="match status" value="1"/>
</dbReference>
<protein>
    <submittedName>
        <fullName evidence="6">Molybdate ABC transporter substrate-binding protein</fullName>
    </submittedName>
</protein>
<dbReference type="GO" id="GO:0030973">
    <property type="term" value="F:molybdate ion binding"/>
    <property type="evidence" value="ECO:0007669"/>
    <property type="project" value="UniProtKB-ARBA"/>
</dbReference>
<dbReference type="PROSITE" id="PS51257">
    <property type="entry name" value="PROKAR_LIPOPROTEIN"/>
    <property type="match status" value="1"/>
</dbReference>
<dbReference type="PIRSF" id="PIRSF004846">
    <property type="entry name" value="ModA"/>
    <property type="match status" value="1"/>
</dbReference>
<dbReference type="Proteomes" id="UP000094296">
    <property type="component" value="Unassembled WGS sequence"/>
</dbReference>
<evidence type="ECO:0000313" key="6">
    <source>
        <dbReference type="EMBL" id="OEF95965.1"/>
    </source>
</evidence>
<feature type="binding site" evidence="5">
    <location>
        <position position="79"/>
    </location>
    <ligand>
        <name>molybdate</name>
        <dbReference type="ChEBI" id="CHEBI:36264"/>
    </ligand>
</feature>
<dbReference type="InterPro" id="IPR005950">
    <property type="entry name" value="ModA"/>
</dbReference>
<reference evidence="6 7" key="1">
    <citation type="submission" date="2016-09" db="EMBL/GenBank/DDBJ databases">
        <title>Draft genome sequence for the type strain of Desulfuribacillus alkaliarsenatis AHT28, an obligately anaerobic, sulfidogenic bacterium isolated from Russian soda lake sediments.</title>
        <authorList>
            <person name="Abin C.A."/>
            <person name="Hollibaugh J.T."/>
        </authorList>
    </citation>
    <scope>NUCLEOTIDE SEQUENCE [LARGE SCALE GENOMIC DNA]</scope>
    <source>
        <strain evidence="6 7">AHT28</strain>
    </source>
</reference>
<gene>
    <name evidence="6" type="ORF">BHF68_11070</name>
</gene>
<evidence type="ECO:0000256" key="5">
    <source>
        <dbReference type="PIRSR" id="PIRSR004846-1"/>
    </source>
</evidence>
<feature type="binding site" evidence="5">
    <location>
        <position position="51"/>
    </location>
    <ligand>
        <name>molybdate</name>
        <dbReference type="ChEBI" id="CHEBI:36264"/>
    </ligand>
</feature>
<keyword evidence="3 5" id="KW-0479">Metal-binding</keyword>
<comment type="caution">
    <text evidence="6">The sequence shown here is derived from an EMBL/GenBank/DDBJ whole genome shotgun (WGS) entry which is preliminary data.</text>
</comment>
<dbReference type="Pfam" id="PF13531">
    <property type="entry name" value="SBP_bac_11"/>
    <property type="match status" value="1"/>
</dbReference>
<dbReference type="GO" id="GO:1901359">
    <property type="term" value="F:tungstate binding"/>
    <property type="evidence" value="ECO:0007669"/>
    <property type="project" value="UniProtKB-ARBA"/>
</dbReference>
<sequence>MKRGIVLFLVSPIIVIGILIGCSERNHETEGLEGLPVPVEGRSITVSAASSLKDAMNAIQAAYVKHNPELNIIINMGSSGQLQQQIEQGAPVDIFISAAQRQMNALADKGFIVTDSRVNLVRNEIVVIAHKDANMVTSFEDLASPQVRFIGIGNPESVPAGSYAKEALETMELWDSLKDKLVHTLNVRQVLSYIELGNADAGIVYHSDALLSERIKVVAVAPETSHSPILYPAALIQSSRNNQHASQFLEFLQSDEAKEIFQQYGFQTVNE</sequence>
<proteinExistence type="inferred from homology"/>
<evidence type="ECO:0000313" key="7">
    <source>
        <dbReference type="Proteomes" id="UP000094296"/>
    </source>
</evidence>
<keyword evidence="4" id="KW-0732">Signal</keyword>
<dbReference type="STRING" id="766136.BHF68_11070"/>
<organism evidence="6 7">
    <name type="scientific">Desulfuribacillus alkaliarsenatis</name>
    <dbReference type="NCBI Taxonomy" id="766136"/>
    <lineage>
        <taxon>Bacteria</taxon>
        <taxon>Bacillati</taxon>
        <taxon>Bacillota</taxon>
        <taxon>Desulfuribacillia</taxon>
        <taxon>Desulfuribacillales</taxon>
        <taxon>Desulfuribacillaceae</taxon>
        <taxon>Desulfuribacillus</taxon>
    </lineage>
</organism>
<dbReference type="InterPro" id="IPR050682">
    <property type="entry name" value="ModA/WtpA"/>
</dbReference>
<evidence type="ECO:0000256" key="2">
    <source>
        <dbReference type="ARBA" id="ARBA00022505"/>
    </source>
</evidence>
<dbReference type="EMBL" id="MIJE01000034">
    <property type="protein sequence ID" value="OEF95965.1"/>
    <property type="molecule type" value="Genomic_DNA"/>
</dbReference>
<comment type="similarity">
    <text evidence="1">Belongs to the bacterial solute-binding protein ModA family.</text>
</comment>
<evidence type="ECO:0000256" key="3">
    <source>
        <dbReference type="ARBA" id="ARBA00022723"/>
    </source>
</evidence>
<keyword evidence="2 5" id="KW-0500">Molybdenum</keyword>
<name>A0A1E5FZG6_9FIRM</name>
<evidence type="ECO:0000256" key="1">
    <source>
        <dbReference type="ARBA" id="ARBA00009175"/>
    </source>
</evidence>
<feature type="binding site" evidence="5">
    <location>
        <position position="160"/>
    </location>
    <ligand>
        <name>molybdate</name>
        <dbReference type="ChEBI" id="CHEBI:36264"/>
    </ligand>
</feature>
<dbReference type="PANTHER" id="PTHR30632">
    <property type="entry name" value="MOLYBDATE-BINDING PERIPLASMIC PROTEIN"/>
    <property type="match status" value="1"/>
</dbReference>
<dbReference type="CDD" id="cd13537">
    <property type="entry name" value="PBP2_YvgL_like"/>
    <property type="match status" value="1"/>
</dbReference>
<dbReference type="InterPro" id="IPR041879">
    <property type="entry name" value="YvgL-like_PBP2"/>
</dbReference>
<dbReference type="GO" id="GO:0046872">
    <property type="term" value="F:metal ion binding"/>
    <property type="evidence" value="ECO:0007669"/>
    <property type="project" value="UniProtKB-KW"/>
</dbReference>
<dbReference type="FunFam" id="3.40.190.10:FF:000035">
    <property type="entry name" value="Molybdate ABC transporter substrate-binding protein"/>
    <property type="match status" value="1"/>
</dbReference>
<feature type="binding site" evidence="5">
    <location>
        <position position="187"/>
    </location>
    <ligand>
        <name>molybdate</name>
        <dbReference type="ChEBI" id="CHEBI:36264"/>
    </ligand>
</feature>